<name>A0A6P7T938_9MOLL</name>
<feature type="region of interest" description="Disordered" evidence="1">
    <location>
        <begin position="1"/>
        <end position="21"/>
    </location>
</feature>
<gene>
    <name evidence="3" type="primary">LOC115220737</name>
</gene>
<dbReference type="PANTHER" id="PTHR38681">
    <property type="entry name" value="RETROVIRUS-RELATED POL POLYPROTEIN FROM TRANSPOSON 412-LIKE PROTEIN-RELATED"/>
    <property type="match status" value="1"/>
</dbReference>
<dbReference type="PANTHER" id="PTHR38681:SF1">
    <property type="entry name" value="RETROVIRUS-RELATED POL POLYPROTEIN FROM TRANSPOSON 412-LIKE PROTEIN"/>
    <property type="match status" value="1"/>
</dbReference>
<reference evidence="3" key="1">
    <citation type="submission" date="2025-08" db="UniProtKB">
        <authorList>
            <consortium name="RefSeq"/>
        </authorList>
    </citation>
    <scope>IDENTIFICATION</scope>
</reference>
<accession>A0A6P7T938</accession>
<sequence length="228" mass="25509">MVERFHRQQKTALRATPDPQSWTESRPIFLLGCRTAVKTEVDFSSAELLYGTTLALPGTMLAPANSSHPDPTSYATRPPSYFSSLSPMYPRDQFIPSHVPPDIDKWIHVFVQDDSVRGLLVSPYKGPFRVLSRTPKTFSLDINGRADTVSVDRLKKGYFEVSTSFDDISATPTFDPLQPPPHPPAHTPLTTLSPTPTPSSPEPNTNKPYVTRTGRTMHWTKKLKTIYI</sequence>
<evidence type="ECO:0000256" key="1">
    <source>
        <dbReference type="SAM" id="MobiDB-lite"/>
    </source>
</evidence>
<dbReference type="KEGG" id="osn:115220737"/>
<feature type="region of interest" description="Disordered" evidence="1">
    <location>
        <begin position="170"/>
        <end position="211"/>
    </location>
</feature>
<protein>
    <submittedName>
        <fullName evidence="3">Uncharacterized protein LOC115220737</fullName>
    </submittedName>
</protein>
<dbReference type="Proteomes" id="UP000515154">
    <property type="component" value="Linkage group LG17"/>
</dbReference>
<proteinExistence type="predicted"/>
<keyword evidence="2" id="KW-1185">Reference proteome</keyword>
<dbReference type="RefSeq" id="XP_029646742.1">
    <property type="nucleotide sequence ID" value="XM_029790882.1"/>
</dbReference>
<feature type="compositionally biased region" description="Pro residues" evidence="1">
    <location>
        <begin position="177"/>
        <end position="186"/>
    </location>
</feature>
<evidence type="ECO:0000313" key="3">
    <source>
        <dbReference type="RefSeq" id="XP_029646742.1"/>
    </source>
</evidence>
<dbReference type="AlphaFoldDB" id="A0A6P7T938"/>
<evidence type="ECO:0000313" key="2">
    <source>
        <dbReference type="Proteomes" id="UP000515154"/>
    </source>
</evidence>
<organism evidence="2 3">
    <name type="scientific">Octopus sinensis</name>
    <name type="common">East Asian common octopus</name>
    <dbReference type="NCBI Taxonomy" id="2607531"/>
    <lineage>
        <taxon>Eukaryota</taxon>
        <taxon>Metazoa</taxon>
        <taxon>Spiralia</taxon>
        <taxon>Lophotrochozoa</taxon>
        <taxon>Mollusca</taxon>
        <taxon>Cephalopoda</taxon>
        <taxon>Coleoidea</taxon>
        <taxon>Octopodiformes</taxon>
        <taxon>Octopoda</taxon>
        <taxon>Incirrata</taxon>
        <taxon>Octopodidae</taxon>
        <taxon>Octopus</taxon>
    </lineage>
</organism>